<dbReference type="InterPro" id="IPR000700">
    <property type="entry name" value="PAS-assoc_C"/>
</dbReference>
<dbReference type="SUPFAM" id="SSF55874">
    <property type="entry name" value="ATPase domain of HSP90 chaperone/DNA topoisomerase II/histidine kinase"/>
    <property type="match status" value="1"/>
</dbReference>
<dbReference type="InterPro" id="IPR011006">
    <property type="entry name" value="CheY-like_superfamily"/>
</dbReference>
<dbReference type="PROSITE" id="PS50110">
    <property type="entry name" value="RESPONSE_REGULATORY"/>
    <property type="match status" value="1"/>
</dbReference>
<dbReference type="SUPFAM" id="SSF55785">
    <property type="entry name" value="PYP-like sensor domain (PAS domain)"/>
    <property type="match status" value="2"/>
</dbReference>
<dbReference type="AlphaFoldDB" id="A0A975GKW3"/>
<dbReference type="PROSITE" id="PS50112">
    <property type="entry name" value="PAS"/>
    <property type="match status" value="2"/>
</dbReference>
<feature type="domain" description="Response regulatory" evidence="3">
    <location>
        <begin position="4"/>
        <end position="133"/>
    </location>
</feature>
<dbReference type="InterPro" id="IPR036890">
    <property type="entry name" value="HATPase_C_sf"/>
</dbReference>
<gene>
    <name evidence="6" type="ORF">dnm_011110</name>
</gene>
<dbReference type="InterPro" id="IPR036457">
    <property type="entry name" value="PPM-type-like_dom_sf"/>
</dbReference>
<organism evidence="6 7">
    <name type="scientific">Desulfonema magnum</name>
    <dbReference type="NCBI Taxonomy" id="45655"/>
    <lineage>
        <taxon>Bacteria</taxon>
        <taxon>Pseudomonadati</taxon>
        <taxon>Thermodesulfobacteriota</taxon>
        <taxon>Desulfobacteria</taxon>
        <taxon>Desulfobacterales</taxon>
        <taxon>Desulfococcaceae</taxon>
        <taxon>Desulfonema</taxon>
    </lineage>
</organism>
<evidence type="ECO:0000259" key="5">
    <source>
        <dbReference type="PROSITE" id="PS50113"/>
    </source>
</evidence>
<dbReference type="PANTHER" id="PTHR43156:SF2">
    <property type="entry name" value="STAGE II SPORULATION PROTEIN E"/>
    <property type="match status" value="1"/>
</dbReference>
<dbReference type="CDD" id="cd16936">
    <property type="entry name" value="HATPase_RsbW-like"/>
    <property type="match status" value="1"/>
</dbReference>
<dbReference type="InterPro" id="IPR000014">
    <property type="entry name" value="PAS"/>
</dbReference>
<protein>
    <submittedName>
        <fullName evidence="6">Two component system response regulator/histidine kinase, PAS domain-containing</fullName>
    </submittedName>
</protein>
<keyword evidence="2" id="KW-0597">Phosphoprotein</keyword>
<dbReference type="Pfam" id="PF00072">
    <property type="entry name" value="Response_reg"/>
    <property type="match status" value="1"/>
</dbReference>
<dbReference type="Gene3D" id="3.30.450.20">
    <property type="entry name" value="PAS domain"/>
    <property type="match status" value="2"/>
</dbReference>
<dbReference type="GO" id="GO:0016791">
    <property type="term" value="F:phosphatase activity"/>
    <property type="evidence" value="ECO:0007669"/>
    <property type="project" value="TreeGrafter"/>
</dbReference>
<dbReference type="Gene3D" id="3.30.565.10">
    <property type="entry name" value="Histidine kinase-like ATPase, C-terminal domain"/>
    <property type="match status" value="1"/>
</dbReference>
<feature type="domain" description="PAS" evidence="4">
    <location>
        <begin position="281"/>
        <end position="332"/>
    </location>
</feature>
<dbReference type="KEGG" id="dmm:dnm_011110"/>
<dbReference type="Proteomes" id="UP000663722">
    <property type="component" value="Chromosome"/>
</dbReference>
<name>A0A975GKW3_9BACT</name>
<dbReference type="Gene3D" id="3.40.50.2300">
    <property type="match status" value="1"/>
</dbReference>
<feature type="modified residue" description="4-aspartylphosphate" evidence="2">
    <location>
        <position position="68"/>
    </location>
</feature>
<feature type="domain" description="PAS" evidence="4">
    <location>
        <begin position="156"/>
        <end position="226"/>
    </location>
</feature>
<evidence type="ECO:0000256" key="1">
    <source>
        <dbReference type="ARBA" id="ARBA00022801"/>
    </source>
</evidence>
<dbReference type="InterPro" id="IPR001932">
    <property type="entry name" value="PPM-type_phosphatase-like_dom"/>
</dbReference>
<dbReference type="Pfam" id="PF13581">
    <property type="entry name" value="HATPase_c_2"/>
    <property type="match status" value="1"/>
</dbReference>
<dbReference type="PROSITE" id="PS50113">
    <property type="entry name" value="PAC"/>
    <property type="match status" value="1"/>
</dbReference>
<evidence type="ECO:0000313" key="7">
    <source>
        <dbReference type="Proteomes" id="UP000663722"/>
    </source>
</evidence>
<dbReference type="GO" id="GO:0016301">
    <property type="term" value="F:kinase activity"/>
    <property type="evidence" value="ECO:0007669"/>
    <property type="project" value="UniProtKB-KW"/>
</dbReference>
<dbReference type="SMART" id="SM00091">
    <property type="entry name" value="PAS"/>
    <property type="match status" value="2"/>
</dbReference>
<dbReference type="RefSeq" id="WP_207681299.1">
    <property type="nucleotide sequence ID" value="NZ_CP061800.1"/>
</dbReference>
<dbReference type="SMART" id="SM00331">
    <property type="entry name" value="PP2C_SIG"/>
    <property type="match status" value="1"/>
</dbReference>
<feature type="domain" description="PAC" evidence="5">
    <location>
        <begin position="227"/>
        <end position="280"/>
    </location>
</feature>
<dbReference type="Pfam" id="PF13426">
    <property type="entry name" value="PAS_9"/>
    <property type="match status" value="1"/>
</dbReference>
<accession>A0A975GKW3</accession>
<dbReference type="SUPFAM" id="SSF81606">
    <property type="entry name" value="PP2C-like"/>
    <property type="match status" value="1"/>
</dbReference>
<dbReference type="InterPro" id="IPR035965">
    <property type="entry name" value="PAS-like_dom_sf"/>
</dbReference>
<keyword evidence="6" id="KW-0418">Kinase</keyword>
<dbReference type="InterPro" id="IPR013656">
    <property type="entry name" value="PAS_4"/>
</dbReference>
<dbReference type="EMBL" id="CP061800">
    <property type="protein sequence ID" value="QTA85107.1"/>
    <property type="molecule type" value="Genomic_DNA"/>
</dbReference>
<dbReference type="InterPro" id="IPR001789">
    <property type="entry name" value="Sig_transdc_resp-reg_receiver"/>
</dbReference>
<keyword evidence="6" id="KW-0808">Transferase</keyword>
<evidence type="ECO:0000259" key="3">
    <source>
        <dbReference type="PROSITE" id="PS50110"/>
    </source>
</evidence>
<dbReference type="Gene3D" id="3.60.40.10">
    <property type="entry name" value="PPM-type phosphatase domain"/>
    <property type="match status" value="1"/>
</dbReference>
<dbReference type="InterPro" id="IPR052016">
    <property type="entry name" value="Bact_Sigma-Reg"/>
</dbReference>
<evidence type="ECO:0000256" key="2">
    <source>
        <dbReference type="PROSITE-ProRule" id="PRU00169"/>
    </source>
</evidence>
<dbReference type="GO" id="GO:0000160">
    <property type="term" value="P:phosphorelay signal transduction system"/>
    <property type="evidence" value="ECO:0007669"/>
    <property type="project" value="InterPro"/>
</dbReference>
<keyword evidence="1" id="KW-0378">Hydrolase</keyword>
<proteinExistence type="predicted"/>
<dbReference type="CDD" id="cd00130">
    <property type="entry name" value="PAS"/>
    <property type="match status" value="2"/>
</dbReference>
<dbReference type="NCBIfam" id="TIGR00229">
    <property type="entry name" value="sensory_box"/>
    <property type="match status" value="1"/>
</dbReference>
<dbReference type="Pfam" id="PF07228">
    <property type="entry name" value="SpoIIE"/>
    <property type="match status" value="1"/>
</dbReference>
<dbReference type="SUPFAM" id="SSF52172">
    <property type="entry name" value="CheY-like"/>
    <property type="match status" value="1"/>
</dbReference>
<dbReference type="Pfam" id="PF08448">
    <property type="entry name" value="PAS_4"/>
    <property type="match status" value="1"/>
</dbReference>
<sequence length="820" mass="94081">MNWRILIADDNKLYLHILQKIFAPHEHSEMSDNSISFETDMFEDGKPLVEFFRAEFENNRRIPLCILDMRMTAMNGLETAEAVRSIDPEVFIIIFTGYDITHDELIKNLKRDVYFIKKEGTGGVRIEELLSLATSLLINWNNQQALKEAYMEKDRTHRQLQTVLNYSPMITIQQDLEGRYQLINPRFTEVFGLSPSQVVGRTDADIFPPSMAFARARQNRAVIKSGRQLEFEEQVPVGDIMRTYLTVRYPILDENGQITGVGAMSTDMTKRREIEESLREKEAYLKAIMAAIQTSVMIIDPESYKILDVNPWTSQLLGRTKKNIIGRDFYDLCSDGLKANPSQRTFSDEYVLQKEDKELVYTRRSVAKAEVKDREYLVQSLLDITDIKNLMKKQEISIDLAKHLLYMTNGVPPRHTPLSNDLILFAEVISVPCFKEGGDHYFVRNIAAKGQGRHEKTVVSLKDQSGHEVGCVLRSIITDLIHHEILSKHEMMPLEAVISGLNDAICRSDAFEPRDFFTSANAEIDHQTLEMRYLSTGHPRFFLIRGNEIKGLPERGKSGRNTPVPLNAGTAYSAASCQLEAGDKLIFYTDGLTDMPRANKKRFITFEELKYLIGDMLCRDFALSVSDIMRGILKAVSKMSDVEVIPFSKNTSDDDITILCLEIENRNAYNQRILRPGDSDELSEIINELYKEILYGLKRQGFVYSELGVRSVLTESMINAWTHGNQQDSRKSLTVRWRYGNDFHLEIIDEGDGFDFSRFPDPKSEENLTKASGRGLYIIRRFSDTVHWEEGGRHLILSLRKHRDSVAKVHLRRKEHLMKL</sequence>
<dbReference type="InterPro" id="IPR003594">
    <property type="entry name" value="HATPase_dom"/>
</dbReference>
<evidence type="ECO:0000259" key="4">
    <source>
        <dbReference type="PROSITE" id="PS50112"/>
    </source>
</evidence>
<keyword evidence="7" id="KW-1185">Reference proteome</keyword>
<evidence type="ECO:0000313" key="6">
    <source>
        <dbReference type="EMBL" id="QTA85107.1"/>
    </source>
</evidence>
<dbReference type="PANTHER" id="PTHR43156">
    <property type="entry name" value="STAGE II SPORULATION PROTEIN E-RELATED"/>
    <property type="match status" value="1"/>
</dbReference>
<reference evidence="6" key="1">
    <citation type="journal article" date="2021" name="Microb. Physiol.">
        <title>Proteogenomic Insights into the Physiology of Marine, Sulfate-Reducing, Filamentous Desulfonema limicola and Desulfonema magnum.</title>
        <authorList>
            <person name="Schnaars V."/>
            <person name="Wohlbrand L."/>
            <person name="Scheve S."/>
            <person name="Hinrichs C."/>
            <person name="Reinhardt R."/>
            <person name="Rabus R."/>
        </authorList>
    </citation>
    <scope>NUCLEOTIDE SEQUENCE</scope>
    <source>
        <strain evidence="6">4be13</strain>
    </source>
</reference>